<feature type="transmembrane region" description="Helical" evidence="1">
    <location>
        <begin position="202"/>
        <end position="222"/>
    </location>
</feature>
<evidence type="ECO:0000259" key="2">
    <source>
        <dbReference type="Pfam" id="PF01970"/>
    </source>
</evidence>
<accession>A0A6P0H8T1</accession>
<keyword evidence="1" id="KW-0812">Transmembrane</keyword>
<dbReference type="RefSeq" id="WP_163611810.1">
    <property type="nucleotide sequence ID" value="NZ_JAAGWB010000041.1"/>
</dbReference>
<feature type="domain" description="DUF112" evidence="2">
    <location>
        <begin position="19"/>
        <end position="438"/>
    </location>
</feature>
<feature type="transmembrane region" description="Helical" evidence="1">
    <location>
        <begin position="358"/>
        <end position="377"/>
    </location>
</feature>
<feature type="transmembrane region" description="Helical" evidence="1">
    <location>
        <begin position="164"/>
        <end position="182"/>
    </location>
</feature>
<gene>
    <name evidence="4" type="ORF">G3R41_14525</name>
    <name evidence="3" type="ORF">GCU67_13875</name>
</gene>
<dbReference type="EMBL" id="JAAGWB010000041">
    <property type="protein sequence ID" value="NEN52132.1"/>
    <property type="molecule type" value="Genomic_DNA"/>
</dbReference>
<feature type="transmembrane region" description="Helical" evidence="1">
    <location>
        <begin position="12"/>
        <end position="37"/>
    </location>
</feature>
<keyword evidence="5" id="KW-1185">Reference proteome</keyword>
<feature type="transmembrane region" description="Helical" evidence="1">
    <location>
        <begin position="413"/>
        <end position="429"/>
    </location>
</feature>
<organism evidence="4 6">
    <name type="scientific">Modestobacter muralis</name>
    <dbReference type="NCBI Taxonomy" id="1608614"/>
    <lineage>
        <taxon>Bacteria</taxon>
        <taxon>Bacillati</taxon>
        <taxon>Actinomycetota</taxon>
        <taxon>Actinomycetes</taxon>
        <taxon>Geodermatophilales</taxon>
        <taxon>Geodermatophilaceae</taxon>
        <taxon>Modestobacter</taxon>
    </lineage>
</organism>
<feature type="transmembrane region" description="Helical" evidence="1">
    <location>
        <begin position="436"/>
        <end position="454"/>
    </location>
</feature>
<feature type="transmembrane region" description="Helical" evidence="1">
    <location>
        <begin position="466"/>
        <end position="483"/>
    </location>
</feature>
<evidence type="ECO:0000256" key="1">
    <source>
        <dbReference type="SAM" id="Phobius"/>
    </source>
</evidence>
<dbReference type="Proteomes" id="UP000471152">
    <property type="component" value="Unassembled WGS sequence"/>
</dbReference>
<feature type="transmembrane region" description="Helical" evidence="1">
    <location>
        <begin position="315"/>
        <end position="338"/>
    </location>
</feature>
<dbReference type="AlphaFoldDB" id="A0A6P0H8T1"/>
<dbReference type="InterPro" id="IPR002823">
    <property type="entry name" value="DUF112_TM"/>
</dbReference>
<keyword evidence="1" id="KW-1133">Transmembrane helix</keyword>
<name>A0A6P0H8T1_9ACTN</name>
<feature type="transmembrane region" description="Helical" evidence="1">
    <location>
        <begin position="108"/>
        <end position="130"/>
    </location>
</feature>
<feature type="transmembrane region" description="Helical" evidence="1">
    <location>
        <begin position="49"/>
        <end position="69"/>
    </location>
</feature>
<reference evidence="4 6" key="2">
    <citation type="submission" date="2020-02" db="EMBL/GenBank/DDBJ databases">
        <title>The WGS of Modestobacter muralis DSM 100205.</title>
        <authorList>
            <person name="Jiang Z."/>
        </authorList>
    </citation>
    <scope>NUCLEOTIDE SEQUENCE [LARGE SCALE GENOMIC DNA]</scope>
    <source>
        <strain evidence="4 6">DSM 100205</strain>
    </source>
</reference>
<keyword evidence="1" id="KW-0472">Membrane</keyword>
<dbReference type="PANTHER" id="PTHR35342">
    <property type="entry name" value="TRICARBOXYLIC TRANSPORT PROTEIN"/>
    <property type="match status" value="1"/>
</dbReference>
<dbReference type="PANTHER" id="PTHR35342:SF5">
    <property type="entry name" value="TRICARBOXYLIC TRANSPORT PROTEIN"/>
    <property type="match status" value="1"/>
</dbReference>
<reference evidence="3 5" key="1">
    <citation type="submission" date="2020-01" db="EMBL/GenBank/DDBJ databases">
        <title>the WGS Modestobacter muralis CPCC 204518.</title>
        <authorList>
            <person name="Jiang Z."/>
        </authorList>
    </citation>
    <scope>NUCLEOTIDE SEQUENCE [LARGE SCALE GENOMIC DNA]</scope>
    <source>
        <strain evidence="3 5">DSM 100205</strain>
    </source>
</reference>
<proteinExistence type="predicted"/>
<protein>
    <submittedName>
        <fullName evidence="4">Tripartite tricarboxylate transporter permease</fullName>
    </submittedName>
</protein>
<evidence type="ECO:0000313" key="3">
    <source>
        <dbReference type="EMBL" id="NEK95244.1"/>
    </source>
</evidence>
<dbReference type="EMBL" id="JAAGWH010000039">
    <property type="protein sequence ID" value="NEK95244.1"/>
    <property type="molecule type" value="Genomic_DNA"/>
</dbReference>
<sequence length="505" mass="53567">MLETFFSSLVGIFEPVTFLTMLVGIAIGFVVGILPGLGGSVSLALMLPFTFYMEPVQAFAFLLGMYVVTATTGDITSVLFGVPGEATSAATVLDGYPLTRQGQAGRALGGALVSSAMGAILGAFVLALSVPIMRPLVLALGPPEFFMLTILGLSFVIALSGRDIVKGLVMAALGFLVSMVGLDPQAGVPRYAFDSLYLWDGINIVALVVGLFGGAELLQLMLSKTSISQRMSADPYAGLGQGVREVFKHWTVVVRSSLIGIGIGIIPGMGGSVSQFIAYGSAQQASKEPEKFGKGSMEGVVAAGANNNAKDSGSLIPTIAFGIPGSVSMAVLLGAFIISGLNPGPEMLNENLDVTFSMVWIMVIANLIAVVVSLLLLRQLVKLSFLKGTWLVPFLLILLSIGAFTANYAWQDVVVMLVAAALGVVCIHWDWPRVPFLLAVVLGATAERYLFLSYSLDGWTWLREPVVLILAVLIVLVIALPYVRRSRDRRRDEAARVAENTEVSR</sequence>
<dbReference type="Pfam" id="PF01970">
    <property type="entry name" value="TctA"/>
    <property type="match status" value="1"/>
</dbReference>
<feature type="transmembrane region" description="Helical" evidence="1">
    <location>
        <begin position="389"/>
        <end position="407"/>
    </location>
</feature>
<evidence type="ECO:0000313" key="6">
    <source>
        <dbReference type="Proteomes" id="UP000471152"/>
    </source>
</evidence>
<feature type="transmembrane region" description="Helical" evidence="1">
    <location>
        <begin position="136"/>
        <end position="157"/>
    </location>
</feature>
<evidence type="ECO:0000313" key="5">
    <source>
        <dbReference type="Proteomes" id="UP000468828"/>
    </source>
</evidence>
<evidence type="ECO:0000313" key="4">
    <source>
        <dbReference type="EMBL" id="NEN52132.1"/>
    </source>
</evidence>
<dbReference type="Proteomes" id="UP000468828">
    <property type="component" value="Unassembled WGS sequence"/>
</dbReference>
<comment type="caution">
    <text evidence="4">The sequence shown here is derived from an EMBL/GenBank/DDBJ whole genome shotgun (WGS) entry which is preliminary data.</text>
</comment>